<evidence type="ECO:0000313" key="4">
    <source>
        <dbReference type="Proteomes" id="UP000051952"/>
    </source>
</evidence>
<dbReference type="GO" id="GO:0046403">
    <property type="term" value="F:polynucleotide 3'-phosphatase activity"/>
    <property type="evidence" value="ECO:0007669"/>
    <property type="project" value="TreeGrafter"/>
</dbReference>
<feature type="compositionally biased region" description="Low complexity" evidence="1">
    <location>
        <begin position="195"/>
        <end position="205"/>
    </location>
</feature>
<dbReference type="InterPro" id="IPR018123">
    <property type="entry name" value="WWE-dom_subgr"/>
</dbReference>
<dbReference type="SUPFAM" id="SSF52540">
    <property type="entry name" value="P-loop containing nucleoside triphosphate hydrolases"/>
    <property type="match status" value="1"/>
</dbReference>
<dbReference type="Gene3D" id="3.40.50.1000">
    <property type="entry name" value="HAD superfamily/HAD-like"/>
    <property type="match status" value="1"/>
</dbReference>
<feature type="domain" description="WWE" evidence="2">
    <location>
        <begin position="1"/>
        <end position="67"/>
    </location>
</feature>
<protein>
    <submittedName>
        <fullName evidence="3">Polynucleotide kinase 3-phosphatase, putative</fullName>
    </submittedName>
</protein>
<dbReference type="PANTHER" id="PTHR12083:SF9">
    <property type="entry name" value="BIFUNCTIONAL POLYNUCLEOTIDE PHOSPHATASE_KINASE"/>
    <property type="match status" value="1"/>
</dbReference>
<dbReference type="InterPro" id="IPR004170">
    <property type="entry name" value="WWE_dom"/>
</dbReference>
<dbReference type="VEuPathDB" id="TriTrypDB:BSAL_69440"/>
<feature type="domain" description="WWE" evidence="2">
    <location>
        <begin position="72"/>
        <end position="153"/>
    </location>
</feature>
<evidence type="ECO:0000256" key="1">
    <source>
        <dbReference type="SAM" id="MobiDB-lite"/>
    </source>
</evidence>
<dbReference type="SUPFAM" id="SSF56784">
    <property type="entry name" value="HAD-like"/>
    <property type="match status" value="1"/>
</dbReference>
<sequence length="608" mass="66777">MAAKWQYRNDDFKFVDFTKKDTAELEKAWARNDASIKLTIRGHPYTLDLKLFVQRNEETKTERIIRRVDPDSKTGGAHVWGRGPQWEWESHHGVFVPYDAATNDIIETAFSKDAIRAQIKLDVSAHEKKSFVVHFGHMHQENEEGTGVRKVRRSIKDIAPAAAAIKADEEETTSRQAVLAAAAASKKRPRDEPEAASSAVDAAPALPSTGGGGVPSSAPLPQLGDWLKVNGGSVLVLPVAFPASTSPIKIAGFDMDDTLVFPASGAVFAKSRTDWKWLCPEVVPKLLEYHNNGYRIVIFSNQSGIGGKGWDEGKANEIRGKIVDISAACKIPIAAVISTKEDEFRKPCTEMWDIVYREHCCLKGANIDKASSFYCGDAAGRAIMTLAGRKKDFSCSDRKFAYNLGVKFFTPEEIFKRAPAAPVDKWHGPSPDLLNSIATAYPQSSYHSASQEMVIMMGYPGSGKSTFYQRFFGSQGYAHVNRDTLKTPEKCMAAADAFLGQKKSVVVDNTNPTAEDRKRYVDIARKHGVPVRCFVMEANEALANHMNVTRARLGITDRVSSIAYRVYGSKVTAPDAAKEGFVSVVSIPPVADFTGLPPTTKALFYQLT</sequence>
<evidence type="ECO:0000259" key="2">
    <source>
        <dbReference type="PROSITE" id="PS50918"/>
    </source>
</evidence>
<dbReference type="NCBIfam" id="TIGR01664">
    <property type="entry name" value="DNA-3'-Pase"/>
    <property type="match status" value="1"/>
</dbReference>
<dbReference type="GO" id="GO:0006281">
    <property type="term" value="P:DNA repair"/>
    <property type="evidence" value="ECO:0007669"/>
    <property type="project" value="TreeGrafter"/>
</dbReference>
<dbReference type="SMART" id="SM00678">
    <property type="entry name" value="WWE"/>
    <property type="match status" value="2"/>
</dbReference>
<dbReference type="InterPro" id="IPR027417">
    <property type="entry name" value="P-loop_NTPase"/>
</dbReference>
<dbReference type="Pfam" id="PF02825">
    <property type="entry name" value="WWE"/>
    <property type="match status" value="2"/>
</dbReference>
<keyword evidence="4" id="KW-1185">Reference proteome</keyword>
<dbReference type="InterPro" id="IPR006551">
    <property type="entry name" value="Polynucleotide_phosphatase"/>
</dbReference>
<dbReference type="Gene3D" id="3.30.720.50">
    <property type="match status" value="2"/>
</dbReference>
<gene>
    <name evidence="3" type="ORF">BSAL_69440</name>
</gene>
<dbReference type="GO" id="GO:0046404">
    <property type="term" value="F:ATP-dependent polydeoxyribonucleotide 5'-hydroxyl-kinase activity"/>
    <property type="evidence" value="ECO:0007669"/>
    <property type="project" value="TreeGrafter"/>
</dbReference>
<dbReference type="GO" id="GO:0003690">
    <property type="term" value="F:double-stranded DNA binding"/>
    <property type="evidence" value="ECO:0007669"/>
    <property type="project" value="TreeGrafter"/>
</dbReference>
<accession>A0A0S4IWT7</accession>
<keyword evidence="3" id="KW-0418">Kinase</keyword>
<dbReference type="EMBL" id="CYKH01000491">
    <property type="protein sequence ID" value="CUG01040.1"/>
    <property type="molecule type" value="Genomic_DNA"/>
</dbReference>
<dbReference type="InterPro" id="IPR036412">
    <property type="entry name" value="HAD-like_sf"/>
</dbReference>
<dbReference type="InterPro" id="IPR013954">
    <property type="entry name" value="PNK3P"/>
</dbReference>
<proteinExistence type="predicted"/>
<dbReference type="AlphaFoldDB" id="A0A0S4IWT7"/>
<evidence type="ECO:0000313" key="3">
    <source>
        <dbReference type="EMBL" id="CUG01040.1"/>
    </source>
</evidence>
<dbReference type="PROSITE" id="PS50918">
    <property type="entry name" value="WWE"/>
    <property type="match status" value="2"/>
</dbReference>
<dbReference type="PANTHER" id="PTHR12083">
    <property type="entry name" value="BIFUNCTIONAL POLYNUCLEOTIDE PHOSPHATASE/KINASE"/>
    <property type="match status" value="1"/>
</dbReference>
<reference evidence="4" key="1">
    <citation type="submission" date="2015-09" db="EMBL/GenBank/DDBJ databases">
        <authorList>
            <consortium name="Pathogen Informatics"/>
        </authorList>
    </citation>
    <scope>NUCLEOTIDE SEQUENCE [LARGE SCALE GENOMIC DNA]</scope>
    <source>
        <strain evidence="4">Lake Konstanz</strain>
    </source>
</reference>
<dbReference type="InterPro" id="IPR037197">
    <property type="entry name" value="WWE_dom_sf"/>
</dbReference>
<dbReference type="Pfam" id="PF13671">
    <property type="entry name" value="AAA_33"/>
    <property type="match status" value="1"/>
</dbReference>
<dbReference type="SUPFAM" id="SSF117839">
    <property type="entry name" value="WWE domain"/>
    <property type="match status" value="2"/>
</dbReference>
<dbReference type="Gene3D" id="3.40.50.300">
    <property type="entry name" value="P-loop containing nucleotide triphosphate hydrolases"/>
    <property type="match status" value="1"/>
</dbReference>
<feature type="region of interest" description="Disordered" evidence="1">
    <location>
        <begin position="180"/>
        <end position="217"/>
    </location>
</feature>
<dbReference type="NCBIfam" id="TIGR01662">
    <property type="entry name" value="HAD-SF-IIIA"/>
    <property type="match status" value="1"/>
</dbReference>
<dbReference type="OrthoDB" id="19045at2759"/>
<dbReference type="InterPro" id="IPR006549">
    <property type="entry name" value="HAD-SF_hydro_IIIA"/>
</dbReference>
<dbReference type="FunFam" id="3.40.50.300:FF:000737">
    <property type="entry name" value="Bifunctional polynucleotide phosphatase/kinase"/>
    <property type="match status" value="1"/>
</dbReference>
<name>A0A0S4IWT7_BODSA</name>
<keyword evidence="3" id="KW-0808">Transferase</keyword>
<dbReference type="Pfam" id="PF08645">
    <property type="entry name" value="PNK3P"/>
    <property type="match status" value="1"/>
</dbReference>
<dbReference type="GO" id="GO:0008270">
    <property type="term" value="F:zinc ion binding"/>
    <property type="evidence" value="ECO:0007669"/>
    <property type="project" value="InterPro"/>
</dbReference>
<dbReference type="InterPro" id="IPR023214">
    <property type="entry name" value="HAD_sf"/>
</dbReference>
<dbReference type="Proteomes" id="UP000051952">
    <property type="component" value="Unassembled WGS sequence"/>
</dbReference>
<organism evidence="3 4">
    <name type="scientific">Bodo saltans</name>
    <name type="common">Flagellated protozoan</name>
    <dbReference type="NCBI Taxonomy" id="75058"/>
    <lineage>
        <taxon>Eukaryota</taxon>
        <taxon>Discoba</taxon>
        <taxon>Euglenozoa</taxon>
        <taxon>Kinetoplastea</taxon>
        <taxon>Metakinetoplastina</taxon>
        <taxon>Eubodonida</taxon>
        <taxon>Bodonidae</taxon>
        <taxon>Bodo</taxon>
    </lineage>
</organism>